<keyword evidence="1" id="KW-0472">Membrane</keyword>
<keyword evidence="1" id="KW-0812">Transmembrane</keyword>
<accession>A0ABR1N5I2</accession>
<comment type="caution">
    <text evidence="2">The sequence shown here is derived from an EMBL/GenBank/DDBJ whole genome shotgun (WGS) entry which is preliminary data.</text>
</comment>
<dbReference type="EMBL" id="JBBPBF010000018">
    <property type="protein sequence ID" value="KAK7610463.1"/>
    <property type="molecule type" value="Genomic_DNA"/>
</dbReference>
<gene>
    <name evidence="2" type="ORF">JOL62DRAFT_576193</name>
</gene>
<evidence type="ECO:0000313" key="3">
    <source>
        <dbReference type="Proteomes" id="UP001367316"/>
    </source>
</evidence>
<proteinExistence type="predicted"/>
<feature type="transmembrane region" description="Helical" evidence="1">
    <location>
        <begin position="12"/>
        <end position="32"/>
    </location>
</feature>
<feature type="transmembrane region" description="Helical" evidence="1">
    <location>
        <begin position="44"/>
        <end position="65"/>
    </location>
</feature>
<keyword evidence="1" id="KW-1133">Transmembrane helix</keyword>
<evidence type="ECO:0000313" key="2">
    <source>
        <dbReference type="EMBL" id="KAK7610463.1"/>
    </source>
</evidence>
<keyword evidence="3" id="KW-1185">Reference proteome</keyword>
<evidence type="ECO:0000256" key="1">
    <source>
        <dbReference type="SAM" id="Phobius"/>
    </source>
</evidence>
<organism evidence="2 3">
    <name type="scientific">Phyllosticta paracitricarpa</name>
    <dbReference type="NCBI Taxonomy" id="2016321"/>
    <lineage>
        <taxon>Eukaryota</taxon>
        <taxon>Fungi</taxon>
        <taxon>Dikarya</taxon>
        <taxon>Ascomycota</taxon>
        <taxon>Pezizomycotina</taxon>
        <taxon>Dothideomycetes</taxon>
        <taxon>Dothideomycetes incertae sedis</taxon>
        <taxon>Botryosphaeriales</taxon>
        <taxon>Phyllostictaceae</taxon>
        <taxon>Phyllosticta</taxon>
    </lineage>
</organism>
<protein>
    <submittedName>
        <fullName evidence="2">Uncharacterized protein</fullName>
    </submittedName>
</protein>
<sequence>MQARTHTFDTIVFWLPLYHTAAAFHLLRSLSFHHLLSIPFFRPLSFLFCMARSLLFSFVHALRYIHRRLGRWMGGKVRRAGATQRFHRGEAR</sequence>
<reference evidence="2 3" key="1">
    <citation type="submission" date="2024-04" db="EMBL/GenBank/DDBJ databases">
        <title>Phyllosticta paracitricarpa is synonymous to the EU quarantine fungus P. citricarpa based on phylogenomic analyses.</title>
        <authorList>
            <consortium name="Lawrence Berkeley National Laboratory"/>
            <person name="Van ingen-buijs V.A."/>
            <person name="Van westerhoven A.C."/>
            <person name="Haridas S."/>
            <person name="Skiadas P."/>
            <person name="Martin F."/>
            <person name="Groenewald J.Z."/>
            <person name="Crous P.W."/>
            <person name="Seidl M.F."/>
        </authorList>
    </citation>
    <scope>NUCLEOTIDE SEQUENCE [LARGE SCALE GENOMIC DNA]</scope>
    <source>
        <strain evidence="2 3">CBS 141358</strain>
    </source>
</reference>
<dbReference type="Proteomes" id="UP001367316">
    <property type="component" value="Unassembled WGS sequence"/>
</dbReference>
<name>A0ABR1N5I2_9PEZI</name>